<dbReference type="InterPro" id="IPR008613">
    <property type="entry name" value="Excalibur_Ca-bd_domain"/>
</dbReference>
<dbReference type="Proteomes" id="UP000053707">
    <property type="component" value="Unassembled WGS sequence"/>
</dbReference>
<evidence type="ECO:0000259" key="2">
    <source>
        <dbReference type="SMART" id="SM00894"/>
    </source>
</evidence>
<dbReference type="RefSeq" id="WP_064394309.1">
    <property type="nucleotide sequence ID" value="NZ_LQIR01000002.1"/>
</dbReference>
<protein>
    <submittedName>
        <fullName evidence="3">Calcium-binding protein</fullName>
    </submittedName>
</protein>
<comment type="caution">
    <text evidence="3">The sequence shown here is derived from an EMBL/GenBank/DDBJ whole genome shotgun (WGS) entry which is preliminary data.</text>
</comment>
<gene>
    <name evidence="3" type="ORF">AU192_13925</name>
</gene>
<feature type="signal peptide" evidence="1">
    <location>
        <begin position="1"/>
        <end position="19"/>
    </location>
</feature>
<organism evidence="3 4">
    <name type="scientific">Mycobacterium lehmannii</name>
    <dbReference type="NCBI Taxonomy" id="2048550"/>
    <lineage>
        <taxon>Bacteria</taxon>
        <taxon>Bacillati</taxon>
        <taxon>Actinomycetota</taxon>
        <taxon>Actinomycetes</taxon>
        <taxon>Mycobacteriales</taxon>
        <taxon>Mycobacteriaceae</taxon>
        <taxon>Mycobacterium</taxon>
    </lineage>
</organism>
<evidence type="ECO:0000313" key="4">
    <source>
        <dbReference type="Proteomes" id="UP000053707"/>
    </source>
</evidence>
<keyword evidence="4" id="KW-1185">Reference proteome</keyword>
<evidence type="ECO:0000256" key="1">
    <source>
        <dbReference type="SAM" id="SignalP"/>
    </source>
</evidence>
<name>A0A101ADP3_9MYCO</name>
<dbReference type="EMBL" id="LQIR01000002">
    <property type="protein sequence ID" value="KUI20742.1"/>
    <property type="molecule type" value="Genomic_DNA"/>
</dbReference>
<sequence>MIRGLIVAAFVVAATAAGAATASADTYYKNCSAAREAGVTPILQGQDGYAEHLDRDGDGIACE</sequence>
<proteinExistence type="predicted"/>
<feature type="chain" id="PRO_5007092736" evidence="1">
    <location>
        <begin position="20"/>
        <end position="63"/>
    </location>
</feature>
<dbReference type="AlphaFoldDB" id="A0A101ADP3"/>
<keyword evidence="1" id="KW-0732">Signal</keyword>
<reference evidence="3 4" key="1">
    <citation type="submission" date="2016-01" db="EMBL/GenBank/DDBJ databases">
        <authorList>
            <consortium name="TB Trials Study Group"/>
            <person name="Sutton G."/>
            <person name="Brinkac L."/>
            <person name="Sanka R."/>
            <person name="Adams M."/>
            <person name="Lau E.L."/>
            <person name="Macaden R."/>
            <person name="Grewal H.M.S."/>
        </authorList>
    </citation>
    <scope>NUCLEOTIDE SEQUENCE [LARGE SCALE GENOMIC DNA]</scope>
    <source>
        <strain evidence="3 4">IS-1744</strain>
    </source>
</reference>
<dbReference type="Pfam" id="PF05901">
    <property type="entry name" value="Excalibur"/>
    <property type="match status" value="1"/>
</dbReference>
<dbReference type="SMART" id="SM00894">
    <property type="entry name" value="Excalibur"/>
    <property type="match status" value="1"/>
</dbReference>
<accession>A0A101ADP3</accession>
<evidence type="ECO:0000313" key="3">
    <source>
        <dbReference type="EMBL" id="KUI20742.1"/>
    </source>
</evidence>
<feature type="domain" description="Excalibur calcium-binding" evidence="2">
    <location>
        <begin position="27"/>
        <end position="63"/>
    </location>
</feature>